<evidence type="ECO:0000259" key="4">
    <source>
        <dbReference type="Pfam" id="PF23559"/>
    </source>
</evidence>
<evidence type="ECO:0000313" key="7">
    <source>
        <dbReference type="Proteomes" id="UP000015105"/>
    </source>
</evidence>
<dbReference type="PRINTS" id="PR00364">
    <property type="entry name" value="DISEASERSIST"/>
</dbReference>
<reference evidence="7" key="2">
    <citation type="journal article" date="2017" name="Nat. Plants">
        <title>The Aegilops tauschii genome reveals multiple impacts of transposons.</title>
        <authorList>
            <person name="Zhao G."/>
            <person name="Zou C."/>
            <person name="Li K."/>
            <person name="Wang K."/>
            <person name="Li T."/>
            <person name="Gao L."/>
            <person name="Zhang X."/>
            <person name="Wang H."/>
            <person name="Yang Z."/>
            <person name="Liu X."/>
            <person name="Jiang W."/>
            <person name="Mao L."/>
            <person name="Kong X."/>
            <person name="Jiao Y."/>
            <person name="Jia J."/>
        </authorList>
    </citation>
    <scope>NUCLEOTIDE SEQUENCE [LARGE SCALE GENOMIC DNA]</scope>
    <source>
        <strain evidence="7">cv. AL8/78</strain>
    </source>
</reference>
<dbReference type="PANTHER" id="PTHR36766">
    <property type="entry name" value="PLANT BROAD-SPECTRUM MILDEW RESISTANCE PROTEIN RPW8"/>
    <property type="match status" value="1"/>
</dbReference>
<organism evidence="6 7">
    <name type="scientific">Aegilops tauschii subsp. strangulata</name>
    <name type="common">Goatgrass</name>
    <dbReference type="NCBI Taxonomy" id="200361"/>
    <lineage>
        <taxon>Eukaryota</taxon>
        <taxon>Viridiplantae</taxon>
        <taxon>Streptophyta</taxon>
        <taxon>Embryophyta</taxon>
        <taxon>Tracheophyta</taxon>
        <taxon>Spermatophyta</taxon>
        <taxon>Magnoliopsida</taxon>
        <taxon>Liliopsida</taxon>
        <taxon>Poales</taxon>
        <taxon>Poaceae</taxon>
        <taxon>BOP clade</taxon>
        <taxon>Pooideae</taxon>
        <taxon>Triticodae</taxon>
        <taxon>Triticeae</taxon>
        <taxon>Triticinae</taxon>
        <taxon>Aegilops</taxon>
    </lineage>
</organism>
<feature type="domain" description="NB-ARC" evidence="3">
    <location>
        <begin position="178"/>
        <end position="333"/>
    </location>
</feature>
<dbReference type="STRING" id="200361.A0A453AJZ5"/>
<dbReference type="InterPro" id="IPR027417">
    <property type="entry name" value="P-loop_NTPase"/>
</dbReference>
<dbReference type="SUPFAM" id="SSF52540">
    <property type="entry name" value="P-loop containing nucleoside triphosphate hydrolases"/>
    <property type="match status" value="1"/>
</dbReference>
<feature type="domain" description="Disease resistance protein winged helix" evidence="4">
    <location>
        <begin position="436"/>
        <end position="524"/>
    </location>
</feature>
<dbReference type="Gramene" id="AET2Gv20162800.3">
    <property type="protein sequence ID" value="AET2Gv20162800.3"/>
    <property type="gene ID" value="AET2Gv20162800"/>
</dbReference>
<evidence type="ECO:0000256" key="2">
    <source>
        <dbReference type="ARBA" id="ARBA00022821"/>
    </source>
</evidence>
<dbReference type="Pfam" id="PF25019">
    <property type="entry name" value="LRR_R13L1-DRL21"/>
    <property type="match status" value="1"/>
</dbReference>
<dbReference type="InterPro" id="IPR032675">
    <property type="entry name" value="LRR_dom_sf"/>
</dbReference>
<dbReference type="Pfam" id="PF23559">
    <property type="entry name" value="WHD_DRP"/>
    <property type="match status" value="1"/>
</dbReference>
<dbReference type="Gene3D" id="3.40.50.300">
    <property type="entry name" value="P-loop containing nucleotide triphosphate hydrolases"/>
    <property type="match status" value="1"/>
</dbReference>
<dbReference type="Proteomes" id="UP000015105">
    <property type="component" value="Chromosome 2D"/>
</dbReference>
<dbReference type="EnsemblPlants" id="AET2Gv20162800.3">
    <property type="protein sequence ID" value="AET2Gv20162800.3"/>
    <property type="gene ID" value="AET2Gv20162800"/>
</dbReference>
<dbReference type="InterPro" id="IPR056789">
    <property type="entry name" value="LRR_R13L1-DRL21"/>
</dbReference>
<sequence>MAEDLPLLAGRSAATLALSLLDKAFSHLAGGAEEIYKEELLESVRRILTILDEAERRLIKWRFPSLEISIWEFTRAVDEIEDAVDEIQYHRLEDAAVRRGPVSKLVKRKILARFVPGSGLERLREAVVRLGHMASVVYRYYQRSVARRAPGVAAPSPSEHERYPSWIAADAVVGRDEEKGQVMRWLMKLPAEEAETNPVSAFAIVGMAGMGKSALAKLVHDDPQVPTNFDIVVWVKVSFEFRAAAVVSDILRSIAATEPGSSASAHLAEKLRDKKLLLILDDVWEDEMRGRWEDLLSPIRSAKRGSKILLTTRMQSVADMAATTIGGEFECLKLDGLQESDNFLLFKSLLNPDVNSEDYANLLLIGEQISKRFGACPFLTLAVVSHLRDDLKTSWTDVLQQHWYQIEGIYSILPSLKLSYDHLPARLQICFRYCSLFPRGHKFYMDKLVDMWVSSGLIPFPSREPGDSLPATDNVSILNPVDVGEEYFTALTRKSFFCRMLETDPCGGNQKEYYVLHSLLHDLAQLVSRGECARVDNGGFQDVMWTTRHISIANCGILTHERARKISYLRSLRTLIIESESCLDQETELLLGEILKSTKCLRLLQLSVPSPFHVLDRFPNLIHLRYISLISCDESHLHKIFKSYHLQVLKLSYLTAKEPDLSDMYNLRCLRSLHIPDNMSSKIHELGRLTSLQVLRGFEVVQNDGSRLSTLSNLRSLRQLGLMNLQNVQNCREAMEVKLKEKHDMRILLLSWNRYNNDTRLDDQIIGNLEPNREIQILHIHGYNGSVLPFWIANSLLVNLVSLELEYCIKWKSLPSLQELNLLQHVKLQHLFQLEYMGLELKELTDTNEPGIVCLPRFLRSLIIGWCPNLKILPTIPPSLEVLILKHVGFMVLPGIHQRESKTSVKSELTFVHIQSCAHLTSLDEGLLECQEQLGSLSILIISHCESLRHLPRNGFAALHHLKFLEMVACPLLKDGNTEGNILPISLKNLDMNPCGSIDVSMLLSLRNLSFLTKLTLFNCTNLEKLPPAEIFGTLQVLSDLSVARCRGLLSFGGLGAVSSLRMLSILCCDKLNLSDSPQGCCSFMLQELRIDCQALLFVEPLQSLRYTKELYICNDCAMESLAEGWLLQNATSLHSIKIGIAESLQSLPSQMDKLEALQSLHIERAPLMKLLPQLPASLSKLTIWGCDPMFMKQYEKDVGPNWGQVKHIAHVDIKSYSEGMSCSDDQIQGFEKNAYNPRHPFVVIE</sequence>
<dbReference type="GO" id="GO:0006952">
    <property type="term" value="P:defense response"/>
    <property type="evidence" value="ECO:0007669"/>
    <property type="project" value="UniProtKB-KW"/>
</dbReference>
<dbReference type="Gene3D" id="3.80.10.10">
    <property type="entry name" value="Ribonuclease Inhibitor"/>
    <property type="match status" value="3"/>
</dbReference>
<keyword evidence="2" id="KW-0611">Plant defense</keyword>
<reference evidence="6" key="4">
    <citation type="submission" date="2019-03" db="UniProtKB">
        <authorList>
            <consortium name="EnsemblPlants"/>
        </authorList>
    </citation>
    <scope>IDENTIFICATION</scope>
</reference>
<evidence type="ECO:0000259" key="5">
    <source>
        <dbReference type="Pfam" id="PF25019"/>
    </source>
</evidence>
<name>A0A453AJZ5_AEGTS</name>
<dbReference type="InterPro" id="IPR058922">
    <property type="entry name" value="WHD_DRP"/>
</dbReference>
<keyword evidence="1" id="KW-0433">Leucine-rich repeat</keyword>
<reference evidence="6" key="5">
    <citation type="journal article" date="2021" name="G3 (Bethesda)">
        <title>Aegilops tauschii genome assembly Aet v5.0 features greater sequence contiguity and improved annotation.</title>
        <authorList>
            <person name="Wang L."/>
            <person name="Zhu T."/>
            <person name="Rodriguez J.C."/>
            <person name="Deal K.R."/>
            <person name="Dubcovsky J."/>
            <person name="McGuire P.E."/>
            <person name="Lux T."/>
            <person name="Spannagl M."/>
            <person name="Mayer K.F.X."/>
            <person name="Baldrich P."/>
            <person name="Meyers B.C."/>
            <person name="Huo N."/>
            <person name="Gu Y.Q."/>
            <person name="Zhou H."/>
            <person name="Devos K.M."/>
            <person name="Bennetzen J.L."/>
            <person name="Unver T."/>
            <person name="Budak H."/>
            <person name="Gulick P.J."/>
            <person name="Galiba G."/>
            <person name="Kalapos B."/>
            <person name="Nelson D.R."/>
            <person name="Li P."/>
            <person name="You F.M."/>
            <person name="Luo M.C."/>
            <person name="Dvorak J."/>
        </authorList>
    </citation>
    <scope>NUCLEOTIDE SEQUENCE [LARGE SCALE GENOMIC DNA]</scope>
    <source>
        <strain evidence="6">cv. AL8/78</strain>
    </source>
</reference>
<evidence type="ECO:0000259" key="3">
    <source>
        <dbReference type="Pfam" id="PF00931"/>
    </source>
</evidence>
<evidence type="ECO:0000313" key="6">
    <source>
        <dbReference type="EnsemblPlants" id="AET2Gv20162800.3"/>
    </source>
</evidence>
<protein>
    <submittedName>
        <fullName evidence="6">Uncharacterized protein</fullName>
    </submittedName>
</protein>
<accession>A0A453AJZ5</accession>
<dbReference type="InterPro" id="IPR002182">
    <property type="entry name" value="NB-ARC"/>
</dbReference>
<dbReference type="SUPFAM" id="SSF52058">
    <property type="entry name" value="L domain-like"/>
    <property type="match status" value="2"/>
</dbReference>
<dbReference type="InterPro" id="IPR036388">
    <property type="entry name" value="WH-like_DNA-bd_sf"/>
</dbReference>
<keyword evidence="7" id="KW-1185">Reference proteome</keyword>
<dbReference type="AlphaFoldDB" id="A0A453AJZ5"/>
<dbReference type="Gene3D" id="1.10.10.10">
    <property type="entry name" value="Winged helix-like DNA-binding domain superfamily/Winged helix DNA-binding domain"/>
    <property type="match status" value="1"/>
</dbReference>
<feature type="domain" description="R13L1/DRL21-like LRR repeat region" evidence="5">
    <location>
        <begin position="708"/>
        <end position="830"/>
    </location>
</feature>
<reference evidence="7" key="1">
    <citation type="journal article" date="2014" name="Science">
        <title>Ancient hybridizations among the ancestral genomes of bread wheat.</title>
        <authorList>
            <consortium name="International Wheat Genome Sequencing Consortium,"/>
            <person name="Marcussen T."/>
            <person name="Sandve S.R."/>
            <person name="Heier L."/>
            <person name="Spannagl M."/>
            <person name="Pfeifer M."/>
            <person name="Jakobsen K.S."/>
            <person name="Wulff B.B."/>
            <person name="Steuernagel B."/>
            <person name="Mayer K.F."/>
            <person name="Olsen O.A."/>
        </authorList>
    </citation>
    <scope>NUCLEOTIDE SEQUENCE [LARGE SCALE GENOMIC DNA]</scope>
    <source>
        <strain evidence="7">cv. AL8/78</strain>
    </source>
</reference>
<dbReference type="PANTHER" id="PTHR36766:SF30">
    <property type="entry name" value="TIR-NBS TYPE DISEASE RESISTANCE PROTEIN-RELATED"/>
    <property type="match status" value="1"/>
</dbReference>
<reference evidence="6" key="3">
    <citation type="journal article" date="2017" name="Nature">
        <title>Genome sequence of the progenitor of the wheat D genome Aegilops tauschii.</title>
        <authorList>
            <person name="Luo M.C."/>
            <person name="Gu Y.Q."/>
            <person name="Puiu D."/>
            <person name="Wang H."/>
            <person name="Twardziok S.O."/>
            <person name="Deal K.R."/>
            <person name="Huo N."/>
            <person name="Zhu T."/>
            <person name="Wang L."/>
            <person name="Wang Y."/>
            <person name="McGuire P.E."/>
            <person name="Liu S."/>
            <person name="Long H."/>
            <person name="Ramasamy R.K."/>
            <person name="Rodriguez J.C."/>
            <person name="Van S.L."/>
            <person name="Yuan L."/>
            <person name="Wang Z."/>
            <person name="Xia Z."/>
            <person name="Xiao L."/>
            <person name="Anderson O.D."/>
            <person name="Ouyang S."/>
            <person name="Liang Y."/>
            <person name="Zimin A.V."/>
            <person name="Pertea G."/>
            <person name="Qi P."/>
            <person name="Bennetzen J.L."/>
            <person name="Dai X."/>
            <person name="Dawson M.W."/>
            <person name="Muller H.G."/>
            <person name="Kugler K."/>
            <person name="Rivarola-Duarte L."/>
            <person name="Spannagl M."/>
            <person name="Mayer K.F.X."/>
            <person name="Lu F.H."/>
            <person name="Bevan M.W."/>
            <person name="Leroy P."/>
            <person name="Li P."/>
            <person name="You F.M."/>
            <person name="Sun Q."/>
            <person name="Liu Z."/>
            <person name="Lyons E."/>
            <person name="Wicker T."/>
            <person name="Salzberg S.L."/>
            <person name="Devos K.M."/>
            <person name="Dvorak J."/>
        </authorList>
    </citation>
    <scope>NUCLEOTIDE SEQUENCE [LARGE SCALE GENOMIC DNA]</scope>
    <source>
        <strain evidence="6">cv. AL8/78</strain>
    </source>
</reference>
<dbReference type="Pfam" id="PF00931">
    <property type="entry name" value="NB-ARC"/>
    <property type="match status" value="1"/>
</dbReference>
<evidence type="ECO:0000256" key="1">
    <source>
        <dbReference type="ARBA" id="ARBA00022614"/>
    </source>
</evidence>
<proteinExistence type="predicted"/>
<dbReference type="GO" id="GO:0043531">
    <property type="term" value="F:ADP binding"/>
    <property type="evidence" value="ECO:0007669"/>
    <property type="project" value="InterPro"/>
</dbReference>